<gene>
    <name evidence="7" type="ORF">V6X73_00355</name>
</gene>
<dbReference type="Pfam" id="PF00348">
    <property type="entry name" value="polyprenyl_synt"/>
    <property type="match status" value="1"/>
</dbReference>
<dbReference type="PANTHER" id="PTHR12001">
    <property type="entry name" value="GERANYLGERANYL PYROPHOSPHATE SYNTHASE"/>
    <property type="match status" value="1"/>
</dbReference>
<evidence type="ECO:0000256" key="2">
    <source>
        <dbReference type="ARBA" id="ARBA00006706"/>
    </source>
</evidence>
<dbReference type="EMBL" id="JBAKFM010000001">
    <property type="protein sequence ID" value="MEX0468190.1"/>
    <property type="molecule type" value="Genomic_DNA"/>
</dbReference>
<evidence type="ECO:0000313" key="7">
    <source>
        <dbReference type="EMBL" id="MEX0468190.1"/>
    </source>
</evidence>
<evidence type="ECO:0000256" key="5">
    <source>
        <dbReference type="ARBA" id="ARBA00022842"/>
    </source>
</evidence>
<sequence>MQESGRVADSPNIADVDRYMVERLQQETPTPARDAALYHLSTGGQRMRAHLALASARVSLNEHDSIQATAACELLHNASLIHDDISDRDLFRRGCQTVRARYGDNIALCAGDLLLTTAFATAAGLQDRDHAVRLTADMATLSNRVIGGQSIELAAVDHSDFNRRQYLAATRGKTAPFIELALGVGQSATRQKGFDGTTCHQLAEAIGLAYQILDDLDDLGGSHEGIEHQSLHALHAWWHHQSIARPDDRSLTHRRCLTHVRAAVNRAQTCHRKLPMPLRAAVGTLLRQLQEKADRSARRIDGSLPQ</sequence>
<dbReference type="PROSITE" id="PS00444">
    <property type="entry name" value="POLYPRENYL_SYNTHASE_2"/>
    <property type="match status" value="1"/>
</dbReference>
<name>A0ABV3TAQ3_9GAMM</name>
<comment type="cofactor">
    <cofactor evidence="1">
        <name>Mg(2+)</name>
        <dbReference type="ChEBI" id="CHEBI:18420"/>
    </cofactor>
</comment>
<dbReference type="RefSeq" id="WP_367958307.1">
    <property type="nucleotide sequence ID" value="NZ_JBAKFK010000001.1"/>
</dbReference>
<keyword evidence="8" id="KW-1185">Reference proteome</keyword>
<reference evidence="7 8" key="1">
    <citation type="submission" date="2024-02" db="EMBL/GenBank/DDBJ databases">
        <title>New especies of Spiribacter isolated from saline water.</title>
        <authorList>
            <person name="Leon M.J."/>
            <person name="De La Haba R."/>
            <person name="Sanchez-Porro C."/>
            <person name="Ventosa A."/>
        </authorList>
    </citation>
    <scope>NUCLEOTIDE SEQUENCE [LARGE SCALE GENOMIC DNA]</scope>
    <source>
        <strain evidence="8">ag22IC6-390</strain>
    </source>
</reference>
<dbReference type="Proteomes" id="UP001556709">
    <property type="component" value="Unassembled WGS sequence"/>
</dbReference>
<comment type="similarity">
    <text evidence="2 6">Belongs to the FPP/GGPP synthase family.</text>
</comment>
<dbReference type="InterPro" id="IPR033749">
    <property type="entry name" value="Polyprenyl_synt_CS"/>
</dbReference>
<comment type="caution">
    <text evidence="7">The sequence shown here is derived from an EMBL/GenBank/DDBJ whole genome shotgun (WGS) entry which is preliminary data.</text>
</comment>
<keyword evidence="4" id="KW-0479">Metal-binding</keyword>
<dbReference type="PROSITE" id="PS00723">
    <property type="entry name" value="POLYPRENYL_SYNTHASE_1"/>
    <property type="match status" value="1"/>
</dbReference>
<keyword evidence="3 6" id="KW-0808">Transferase</keyword>
<dbReference type="PANTHER" id="PTHR12001:SF69">
    <property type="entry name" value="ALL TRANS-POLYPRENYL-DIPHOSPHATE SYNTHASE PDSS1"/>
    <property type="match status" value="1"/>
</dbReference>
<dbReference type="SFLD" id="SFLDS00005">
    <property type="entry name" value="Isoprenoid_Synthase_Type_I"/>
    <property type="match status" value="1"/>
</dbReference>
<keyword evidence="5" id="KW-0460">Magnesium</keyword>
<evidence type="ECO:0000256" key="3">
    <source>
        <dbReference type="ARBA" id="ARBA00022679"/>
    </source>
</evidence>
<evidence type="ECO:0000256" key="4">
    <source>
        <dbReference type="ARBA" id="ARBA00022723"/>
    </source>
</evidence>
<proteinExistence type="inferred from homology"/>
<dbReference type="InterPro" id="IPR000092">
    <property type="entry name" value="Polyprenyl_synt"/>
</dbReference>
<evidence type="ECO:0000256" key="6">
    <source>
        <dbReference type="RuleBase" id="RU004466"/>
    </source>
</evidence>
<evidence type="ECO:0000256" key="1">
    <source>
        <dbReference type="ARBA" id="ARBA00001946"/>
    </source>
</evidence>
<organism evidence="7 8">
    <name type="scientific">Spiribacter pallidus</name>
    <dbReference type="NCBI Taxonomy" id="1987936"/>
    <lineage>
        <taxon>Bacteria</taxon>
        <taxon>Pseudomonadati</taxon>
        <taxon>Pseudomonadota</taxon>
        <taxon>Gammaproteobacteria</taxon>
        <taxon>Chromatiales</taxon>
        <taxon>Ectothiorhodospiraceae</taxon>
        <taxon>Spiribacter</taxon>
    </lineage>
</organism>
<dbReference type="Gene3D" id="1.10.600.10">
    <property type="entry name" value="Farnesyl Diphosphate Synthase"/>
    <property type="match status" value="1"/>
</dbReference>
<evidence type="ECO:0000313" key="8">
    <source>
        <dbReference type="Proteomes" id="UP001556709"/>
    </source>
</evidence>
<dbReference type="InterPro" id="IPR008949">
    <property type="entry name" value="Isoprenoid_synthase_dom_sf"/>
</dbReference>
<dbReference type="SUPFAM" id="SSF48576">
    <property type="entry name" value="Terpenoid synthases"/>
    <property type="match status" value="1"/>
</dbReference>
<accession>A0ABV3TAQ3</accession>
<protein>
    <submittedName>
        <fullName evidence="7">Polyprenyl synthetase family protein</fullName>
    </submittedName>
</protein>